<comment type="subcellular location">
    <subcellularLocation>
        <location evidence="1">Membrane</location>
        <topology evidence="1">Multi-pass membrane protein</topology>
    </subcellularLocation>
</comment>
<keyword evidence="4 6" id="KW-1133">Transmembrane helix</keyword>
<dbReference type="AlphaFoldDB" id="A0A919AQY8"/>
<feature type="transmembrane region" description="Helical" evidence="6">
    <location>
        <begin position="214"/>
        <end position="232"/>
    </location>
</feature>
<feature type="transmembrane region" description="Helical" evidence="6">
    <location>
        <begin position="150"/>
        <end position="168"/>
    </location>
</feature>
<evidence type="ECO:0000259" key="7">
    <source>
        <dbReference type="Pfam" id="PF00892"/>
    </source>
</evidence>
<feature type="domain" description="EamA" evidence="7">
    <location>
        <begin position="150"/>
        <end position="284"/>
    </location>
</feature>
<evidence type="ECO:0000313" key="9">
    <source>
        <dbReference type="Proteomes" id="UP000630923"/>
    </source>
</evidence>
<keyword evidence="9" id="KW-1185">Reference proteome</keyword>
<evidence type="ECO:0000256" key="5">
    <source>
        <dbReference type="ARBA" id="ARBA00023136"/>
    </source>
</evidence>
<dbReference type="InterPro" id="IPR050638">
    <property type="entry name" value="AA-Vitamin_Transporters"/>
</dbReference>
<protein>
    <submittedName>
        <fullName evidence="8">ABC transporter permease</fullName>
    </submittedName>
</protein>
<comment type="caution">
    <text evidence="8">The sequence shown here is derived from an EMBL/GenBank/DDBJ whole genome shotgun (WGS) entry which is preliminary data.</text>
</comment>
<proteinExistence type="inferred from homology"/>
<evidence type="ECO:0000256" key="4">
    <source>
        <dbReference type="ARBA" id="ARBA00022989"/>
    </source>
</evidence>
<sequence>MQRNKPQTVSPFLLAIPAVAPIVWGSSFFIATEFLPFDMPLTVAMIRASVAGILLFLWAPILPKGHWWWRSVILGALNFSIFWALLFIAAYRLPGGIAATIGSFQPLIVLGLSWAVLNTRIERKSVVAAIGGIIGIAILLNDGLSTLDVFGVLAAVGGAIAMASGIILTKAWTPPDSVSLPTFASWQLIAGGILLLPFALWLEANTPHLEARHILALLYLAVPGAALSYLAWFWGVKNLGPDRIIQTGLLSPVVAILLGWLFLGQSLNNQQILGVLITLASIWISQIPTKRRRLSAPHLTQPNNG</sequence>
<evidence type="ECO:0000256" key="1">
    <source>
        <dbReference type="ARBA" id="ARBA00004141"/>
    </source>
</evidence>
<feature type="transmembrane region" description="Helical" evidence="6">
    <location>
        <begin position="97"/>
        <end position="117"/>
    </location>
</feature>
<dbReference type="Pfam" id="PF00892">
    <property type="entry name" value="EamA"/>
    <property type="match status" value="2"/>
</dbReference>
<name>A0A919AQY8_9PROT</name>
<organism evidence="8 9">
    <name type="scientific">Kordiimonas sediminis</name>
    <dbReference type="NCBI Taxonomy" id="1735581"/>
    <lineage>
        <taxon>Bacteria</taxon>
        <taxon>Pseudomonadati</taxon>
        <taxon>Pseudomonadota</taxon>
        <taxon>Alphaproteobacteria</taxon>
        <taxon>Kordiimonadales</taxon>
        <taxon>Kordiimonadaceae</taxon>
        <taxon>Kordiimonas</taxon>
    </lineage>
</organism>
<keyword evidence="5 6" id="KW-0472">Membrane</keyword>
<accession>A0A919AQY8</accession>
<dbReference type="InterPro" id="IPR000620">
    <property type="entry name" value="EamA_dom"/>
</dbReference>
<evidence type="ECO:0000313" key="8">
    <source>
        <dbReference type="EMBL" id="GHF21218.1"/>
    </source>
</evidence>
<comment type="similarity">
    <text evidence="2">Belongs to the EamA transporter family.</text>
</comment>
<dbReference type="EMBL" id="BNCI01000001">
    <property type="protein sequence ID" value="GHF21218.1"/>
    <property type="molecule type" value="Genomic_DNA"/>
</dbReference>
<feature type="domain" description="EamA" evidence="7">
    <location>
        <begin position="19"/>
        <end position="140"/>
    </location>
</feature>
<reference evidence="8" key="2">
    <citation type="submission" date="2020-09" db="EMBL/GenBank/DDBJ databases">
        <authorList>
            <person name="Sun Q."/>
            <person name="Kim S."/>
        </authorList>
    </citation>
    <scope>NUCLEOTIDE SEQUENCE</scope>
    <source>
        <strain evidence="8">KCTC 42590</strain>
    </source>
</reference>
<evidence type="ECO:0000256" key="2">
    <source>
        <dbReference type="ARBA" id="ARBA00007362"/>
    </source>
</evidence>
<evidence type="ECO:0000256" key="3">
    <source>
        <dbReference type="ARBA" id="ARBA00022692"/>
    </source>
</evidence>
<feature type="transmembrane region" description="Helical" evidence="6">
    <location>
        <begin position="180"/>
        <end position="202"/>
    </location>
</feature>
<dbReference type="GO" id="GO:0016020">
    <property type="term" value="C:membrane"/>
    <property type="evidence" value="ECO:0007669"/>
    <property type="project" value="UniProtKB-SubCell"/>
</dbReference>
<dbReference type="RefSeq" id="WP_191251434.1">
    <property type="nucleotide sequence ID" value="NZ_BNCI01000001.1"/>
</dbReference>
<dbReference type="InterPro" id="IPR037185">
    <property type="entry name" value="EmrE-like"/>
</dbReference>
<dbReference type="Proteomes" id="UP000630923">
    <property type="component" value="Unassembled WGS sequence"/>
</dbReference>
<dbReference type="PANTHER" id="PTHR32322">
    <property type="entry name" value="INNER MEMBRANE TRANSPORTER"/>
    <property type="match status" value="1"/>
</dbReference>
<feature type="transmembrane region" description="Helical" evidence="6">
    <location>
        <begin position="71"/>
        <end position="91"/>
    </location>
</feature>
<feature type="transmembrane region" description="Helical" evidence="6">
    <location>
        <begin position="244"/>
        <end position="263"/>
    </location>
</feature>
<feature type="transmembrane region" description="Helical" evidence="6">
    <location>
        <begin position="41"/>
        <end position="59"/>
    </location>
</feature>
<keyword evidence="3 6" id="KW-0812">Transmembrane</keyword>
<dbReference type="SUPFAM" id="SSF103481">
    <property type="entry name" value="Multidrug resistance efflux transporter EmrE"/>
    <property type="match status" value="2"/>
</dbReference>
<reference evidence="8" key="1">
    <citation type="journal article" date="2014" name="Int. J. Syst. Evol. Microbiol.">
        <title>Complete genome sequence of Corynebacterium casei LMG S-19264T (=DSM 44701T), isolated from a smear-ripened cheese.</title>
        <authorList>
            <consortium name="US DOE Joint Genome Institute (JGI-PGF)"/>
            <person name="Walter F."/>
            <person name="Albersmeier A."/>
            <person name="Kalinowski J."/>
            <person name="Ruckert C."/>
        </authorList>
    </citation>
    <scope>NUCLEOTIDE SEQUENCE</scope>
    <source>
        <strain evidence="8">KCTC 42590</strain>
    </source>
</reference>
<dbReference type="PANTHER" id="PTHR32322:SF2">
    <property type="entry name" value="EAMA DOMAIN-CONTAINING PROTEIN"/>
    <property type="match status" value="1"/>
</dbReference>
<feature type="transmembrane region" description="Helical" evidence="6">
    <location>
        <begin position="12"/>
        <end position="35"/>
    </location>
</feature>
<evidence type="ECO:0000256" key="6">
    <source>
        <dbReference type="SAM" id="Phobius"/>
    </source>
</evidence>
<gene>
    <name evidence="8" type="ORF">GCM10017044_15220</name>
</gene>